<dbReference type="GO" id="GO:0000122">
    <property type="term" value="P:negative regulation of transcription by RNA polymerase II"/>
    <property type="evidence" value="ECO:0007669"/>
    <property type="project" value="TreeGrafter"/>
</dbReference>
<dbReference type="GO" id="GO:0000981">
    <property type="term" value="F:DNA-binding transcription factor activity, RNA polymerase II-specific"/>
    <property type="evidence" value="ECO:0007669"/>
    <property type="project" value="TreeGrafter"/>
</dbReference>
<dbReference type="GO" id="GO:0000977">
    <property type="term" value="F:RNA polymerase II transcription regulatory region sequence-specific DNA binding"/>
    <property type="evidence" value="ECO:0007669"/>
    <property type="project" value="TreeGrafter"/>
</dbReference>
<evidence type="ECO:0000256" key="1">
    <source>
        <dbReference type="SAM" id="MobiDB-lite"/>
    </source>
</evidence>
<dbReference type="InterPro" id="IPR013083">
    <property type="entry name" value="Znf_RING/FYVE/PHD"/>
</dbReference>
<proteinExistence type="predicted"/>
<gene>
    <name evidence="2" type="ORF">W97_08542</name>
</gene>
<evidence type="ECO:0008006" key="4">
    <source>
        <dbReference type="Google" id="ProtNLM"/>
    </source>
</evidence>
<evidence type="ECO:0000313" key="2">
    <source>
        <dbReference type="EMBL" id="EON69184.1"/>
    </source>
</evidence>
<dbReference type="PANTHER" id="PTHR12360">
    <property type="entry name" value="NUCLEAR TRANSCRIPTION FACTOR, X-BOX BINDING 1 NFX1"/>
    <property type="match status" value="1"/>
</dbReference>
<dbReference type="HOGENOM" id="CLU_808956_0_0_1"/>
<organism evidence="2 3">
    <name type="scientific">Coniosporium apollinis (strain CBS 100218)</name>
    <name type="common">Rock-inhabiting black yeast</name>
    <dbReference type="NCBI Taxonomy" id="1168221"/>
    <lineage>
        <taxon>Eukaryota</taxon>
        <taxon>Fungi</taxon>
        <taxon>Dikarya</taxon>
        <taxon>Ascomycota</taxon>
        <taxon>Pezizomycotina</taxon>
        <taxon>Dothideomycetes</taxon>
        <taxon>Dothideomycetes incertae sedis</taxon>
        <taxon>Coniosporium</taxon>
    </lineage>
</organism>
<feature type="region of interest" description="Disordered" evidence="1">
    <location>
        <begin position="1"/>
        <end position="145"/>
    </location>
</feature>
<dbReference type="OrthoDB" id="3695281at2759"/>
<dbReference type="STRING" id="1168221.R7Z5A2"/>
<dbReference type="CDD" id="cd16492">
    <property type="entry name" value="RING-CH-C4HC3_NFX1-like"/>
    <property type="match status" value="1"/>
</dbReference>
<accession>R7Z5A2</accession>
<feature type="compositionally biased region" description="Polar residues" evidence="1">
    <location>
        <begin position="134"/>
        <end position="144"/>
    </location>
</feature>
<dbReference type="RefSeq" id="XP_007784501.1">
    <property type="nucleotide sequence ID" value="XM_007786311.1"/>
</dbReference>
<keyword evidence="3" id="KW-1185">Reference proteome</keyword>
<dbReference type="GO" id="GO:0005634">
    <property type="term" value="C:nucleus"/>
    <property type="evidence" value="ECO:0007669"/>
    <property type="project" value="TreeGrafter"/>
</dbReference>
<sequence length="343" mass="37012">MSATVSSAPSQSQTPNASTSRPRPRRPRRNPADRPPPTEGQGDPQQLPSNSGRGGRAQPARDALLAMRPASIAPPRQTQSQPQSAEPSSADVSAAESPRPSRGGRRRGGRGPRPDGEPPRSDDARPQQRGHAGQNVNTSRTFQGRQFGGQLTVDSSEAGGISGLSTAAASQLSGEAPEFQPGQSHQRTTPRPPRERLPQPRKRRASKSTAPDIPTRIHEDIDNLQYECAICTNEVTRNSKAWSCRTCWTVFHLHCIKKWATNEGSAMAQQQAPNGEMPPPRQWRCPGCNLPKDSIPISANDHVTKVSAELVKFGYLLAATAGKLRKTSSAATVMMRRRASGLI</sequence>
<feature type="compositionally biased region" description="Basic and acidic residues" evidence="1">
    <location>
        <begin position="112"/>
        <end position="126"/>
    </location>
</feature>
<dbReference type="SUPFAM" id="SSF57850">
    <property type="entry name" value="RING/U-box"/>
    <property type="match status" value="1"/>
</dbReference>
<name>R7Z5A2_CONA1</name>
<dbReference type="InterPro" id="IPR034078">
    <property type="entry name" value="NFX1_fam"/>
</dbReference>
<dbReference type="PANTHER" id="PTHR12360:SF12">
    <property type="entry name" value="TRANSCRIPTIONAL REPRESSOR NF-X1"/>
    <property type="match status" value="1"/>
</dbReference>
<dbReference type="GeneID" id="19905853"/>
<evidence type="ECO:0000313" key="3">
    <source>
        <dbReference type="Proteomes" id="UP000016924"/>
    </source>
</evidence>
<dbReference type="Gene3D" id="3.30.40.10">
    <property type="entry name" value="Zinc/RING finger domain, C3HC4 (zinc finger)"/>
    <property type="match status" value="1"/>
</dbReference>
<dbReference type="AlphaFoldDB" id="R7Z5A2"/>
<protein>
    <recommendedName>
        <fullName evidence="4">PHD-type domain-containing protein</fullName>
    </recommendedName>
</protein>
<dbReference type="EMBL" id="JH767608">
    <property type="protein sequence ID" value="EON69184.1"/>
    <property type="molecule type" value="Genomic_DNA"/>
</dbReference>
<dbReference type="OMA" id="ARSHICK"/>
<reference evidence="3" key="1">
    <citation type="submission" date="2012-06" db="EMBL/GenBank/DDBJ databases">
        <title>The genome sequence of Coniosporium apollinis CBS 100218.</title>
        <authorList>
            <consortium name="The Broad Institute Genome Sequencing Platform"/>
            <person name="Cuomo C."/>
            <person name="Gorbushina A."/>
            <person name="Noack S."/>
            <person name="Walker B."/>
            <person name="Young S.K."/>
            <person name="Zeng Q."/>
            <person name="Gargeya S."/>
            <person name="Fitzgerald M."/>
            <person name="Haas B."/>
            <person name="Abouelleil A."/>
            <person name="Alvarado L."/>
            <person name="Arachchi H.M."/>
            <person name="Berlin A.M."/>
            <person name="Chapman S.B."/>
            <person name="Goldberg J."/>
            <person name="Griggs A."/>
            <person name="Gujja S."/>
            <person name="Hansen M."/>
            <person name="Howarth C."/>
            <person name="Imamovic A."/>
            <person name="Larimer J."/>
            <person name="McCowan C."/>
            <person name="Montmayeur A."/>
            <person name="Murphy C."/>
            <person name="Neiman D."/>
            <person name="Pearson M."/>
            <person name="Priest M."/>
            <person name="Roberts A."/>
            <person name="Saif S."/>
            <person name="Shea T."/>
            <person name="Sisk P."/>
            <person name="Sykes S."/>
            <person name="Wortman J."/>
            <person name="Nusbaum C."/>
            <person name="Birren B."/>
        </authorList>
    </citation>
    <scope>NUCLEOTIDE SEQUENCE [LARGE SCALE GENOMIC DNA]</scope>
    <source>
        <strain evidence="3">CBS 100218</strain>
    </source>
</reference>
<feature type="compositionally biased region" description="Low complexity" evidence="1">
    <location>
        <begin position="77"/>
        <end position="101"/>
    </location>
</feature>
<feature type="region of interest" description="Disordered" evidence="1">
    <location>
        <begin position="165"/>
        <end position="216"/>
    </location>
</feature>
<dbReference type="Proteomes" id="UP000016924">
    <property type="component" value="Unassembled WGS sequence"/>
</dbReference>
<feature type="compositionally biased region" description="Polar residues" evidence="1">
    <location>
        <begin position="1"/>
        <end position="20"/>
    </location>
</feature>
<dbReference type="eggNOG" id="KOG1952">
    <property type="taxonomic scope" value="Eukaryota"/>
</dbReference>